<dbReference type="Gene3D" id="3.50.50.60">
    <property type="entry name" value="FAD/NAD(P)-binding domain"/>
    <property type="match status" value="2"/>
</dbReference>
<keyword evidence="11" id="KW-1185">Reference proteome</keyword>
<dbReference type="InterPro" id="IPR036188">
    <property type="entry name" value="FAD/NAD-bd_sf"/>
</dbReference>
<evidence type="ECO:0000256" key="7">
    <source>
        <dbReference type="ARBA" id="ARBA00023033"/>
    </source>
</evidence>
<gene>
    <name evidence="10" type="ORF">ZBT109_0169</name>
</gene>
<protein>
    <submittedName>
        <fullName evidence="10">2-polyprenyl-6-methoxyphenol hydroxylase</fullName>
    </submittedName>
</protein>
<dbReference type="Proteomes" id="UP000267342">
    <property type="component" value="Chromosome"/>
</dbReference>
<evidence type="ECO:0000256" key="4">
    <source>
        <dbReference type="ARBA" id="ARBA00022630"/>
    </source>
</evidence>
<comment type="similarity">
    <text evidence="3">Belongs to the UbiH/COQ6 family.</text>
</comment>
<keyword evidence="7" id="KW-0503">Monooxygenase</keyword>
<evidence type="ECO:0000256" key="8">
    <source>
        <dbReference type="ARBA" id="ARBA00065734"/>
    </source>
</evidence>
<dbReference type="OrthoDB" id="9769565at2"/>
<dbReference type="STRING" id="1123510.GCA_000620025_00254"/>
<dbReference type="SUPFAM" id="SSF51905">
    <property type="entry name" value="FAD/NAD(P)-binding domain"/>
    <property type="match status" value="1"/>
</dbReference>
<proteinExistence type="inferred from homology"/>
<dbReference type="PRINTS" id="PR00420">
    <property type="entry name" value="RNGMNOXGNASE"/>
</dbReference>
<evidence type="ECO:0000259" key="9">
    <source>
        <dbReference type="Pfam" id="PF01494"/>
    </source>
</evidence>
<accession>A0A348HBG5</accession>
<dbReference type="PANTHER" id="PTHR43876:SF7">
    <property type="entry name" value="UBIQUINONE BIOSYNTHESIS MONOOXYGENASE COQ6, MITOCHONDRIAL"/>
    <property type="match status" value="1"/>
</dbReference>
<reference evidence="10 11" key="1">
    <citation type="submission" date="2018-09" db="EMBL/GenBank/DDBJ databases">
        <title>Zymobacter palmae IAM14233 (=T109) whole genome analysis.</title>
        <authorList>
            <person name="Yanase H."/>
        </authorList>
    </citation>
    <scope>NUCLEOTIDE SEQUENCE [LARGE SCALE GENOMIC DNA]</scope>
    <source>
        <strain evidence="10 11">IAM14233</strain>
    </source>
</reference>
<comment type="cofactor">
    <cofactor evidence="1">
        <name>FAD</name>
        <dbReference type="ChEBI" id="CHEBI:57692"/>
    </cofactor>
</comment>
<feature type="domain" description="FAD-binding" evidence="9">
    <location>
        <begin position="15"/>
        <end position="361"/>
    </location>
</feature>
<dbReference type="GO" id="GO:0071949">
    <property type="term" value="F:FAD binding"/>
    <property type="evidence" value="ECO:0007669"/>
    <property type="project" value="InterPro"/>
</dbReference>
<dbReference type="GO" id="GO:0019168">
    <property type="term" value="F:2-polyprenylphenol 6-hydroxylase activity"/>
    <property type="evidence" value="ECO:0007669"/>
    <property type="project" value="TreeGrafter"/>
</dbReference>
<dbReference type="InterPro" id="IPR002938">
    <property type="entry name" value="FAD-bd"/>
</dbReference>
<evidence type="ECO:0000256" key="3">
    <source>
        <dbReference type="ARBA" id="ARBA00005349"/>
    </source>
</evidence>
<dbReference type="PROSITE" id="PS01304">
    <property type="entry name" value="UBIH"/>
    <property type="match status" value="1"/>
</dbReference>
<dbReference type="EMBL" id="AP018933">
    <property type="protein sequence ID" value="BBG28967.1"/>
    <property type="molecule type" value="Genomic_DNA"/>
</dbReference>
<evidence type="ECO:0000313" key="11">
    <source>
        <dbReference type="Proteomes" id="UP000267342"/>
    </source>
</evidence>
<evidence type="ECO:0000256" key="5">
    <source>
        <dbReference type="ARBA" id="ARBA00022827"/>
    </source>
</evidence>
<evidence type="ECO:0000256" key="6">
    <source>
        <dbReference type="ARBA" id="ARBA00023002"/>
    </source>
</evidence>
<name>A0A348HBG5_9GAMM</name>
<dbReference type="FunFam" id="3.50.50.60:FF:000021">
    <property type="entry name" value="Ubiquinone biosynthesis monooxygenase COQ6"/>
    <property type="match status" value="1"/>
</dbReference>
<dbReference type="GO" id="GO:0006744">
    <property type="term" value="P:ubiquinone biosynthetic process"/>
    <property type="evidence" value="ECO:0007669"/>
    <property type="project" value="UniProtKB-UniPathway"/>
</dbReference>
<keyword evidence="6" id="KW-0560">Oxidoreductase</keyword>
<comment type="subunit">
    <text evidence="8">Component of the Ubi complex metabolon, which regroups five ubiquinone biosynthesis proteins (UbiE, UbiF, UbiG, UbiH and UbiI) and two accessory factors (UbiK and the lipid-binding protein UbiJ).</text>
</comment>
<organism evidence="10 11">
    <name type="scientific">Zymobacter palmae</name>
    <dbReference type="NCBI Taxonomy" id="33074"/>
    <lineage>
        <taxon>Bacteria</taxon>
        <taxon>Pseudomonadati</taxon>
        <taxon>Pseudomonadota</taxon>
        <taxon>Gammaproteobacteria</taxon>
        <taxon>Oceanospirillales</taxon>
        <taxon>Halomonadaceae</taxon>
        <taxon>Zymobacter group</taxon>
        <taxon>Zymobacter</taxon>
    </lineage>
</organism>
<comment type="pathway">
    <text evidence="2">Cofactor biosynthesis; ubiquinone biosynthesis.</text>
</comment>
<sequence length="423" mass="46219">MRHDVKESPLTATRYDVAIVGGGMVGGTLALLLGRQGFRVAVIEAGDMSPRWQPENVNARVSALTEASRQLFETLGLWPHMIARRVTPYTQMTVWDGAGSGEIHFNAEDVMAPALGHIVENSVITDALCEALQQQDTICCWPSAQVTQVSEARPAAPYGTVRTLTLNDGRTLEAAVVVAADGARSPLRRMAGIGTKTWDTHQQAVVTVVTHERAHQQQAQQVFLPTGPLAFLPLEGERAEGHMSSIVWSADTAEAERLMVLEDDDFAVALAEAFEQRLGSITSVGKRAIFPLVQRHAAQYVQPSLALVGDAAHGIHPLAGQGANLGFLDAAVLAEELGRAYRQGAPISDQRVLARYEWRRRMDNATMLKAMEAFCRGFGEQNIWVKWARNAGLRAVDRCAPLKRFFIRQALGDRPDLPETMKA</sequence>
<dbReference type="KEGG" id="zpl:ZBT109_0169"/>
<evidence type="ECO:0000256" key="2">
    <source>
        <dbReference type="ARBA" id="ARBA00004749"/>
    </source>
</evidence>
<dbReference type="UniPathway" id="UPA00232"/>
<dbReference type="InterPro" id="IPR010971">
    <property type="entry name" value="UbiH/COQ6"/>
</dbReference>
<dbReference type="InterPro" id="IPR018168">
    <property type="entry name" value="Ubi_Hdrlase_CS"/>
</dbReference>
<dbReference type="PANTHER" id="PTHR43876">
    <property type="entry name" value="UBIQUINONE BIOSYNTHESIS MONOOXYGENASE COQ6, MITOCHONDRIAL"/>
    <property type="match status" value="1"/>
</dbReference>
<keyword evidence="4" id="KW-0285">Flavoprotein</keyword>
<dbReference type="GO" id="GO:0110142">
    <property type="term" value="C:ubiquinone biosynthesis complex"/>
    <property type="evidence" value="ECO:0007669"/>
    <property type="project" value="UniProtKB-ARBA"/>
</dbReference>
<dbReference type="InterPro" id="IPR051205">
    <property type="entry name" value="UbiH/COQ6_monooxygenase"/>
</dbReference>
<keyword evidence="5" id="KW-0274">FAD</keyword>
<dbReference type="RefSeq" id="WP_051523653.1">
    <property type="nucleotide sequence ID" value="NZ_AP018933.1"/>
</dbReference>
<dbReference type="NCBIfam" id="TIGR01988">
    <property type="entry name" value="Ubi-OHases"/>
    <property type="match status" value="1"/>
</dbReference>
<dbReference type="AlphaFoldDB" id="A0A348HBG5"/>
<dbReference type="Pfam" id="PF01494">
    <property type="entry name" value="FAD_binding_3"/>
    <property type="match status" value="1"/>
</dbReference>
<evidence type="ECO:0000313" key="10">
    <source>
        <dbReference type="EMBL" id="BBG28967.1"/>
    </source>
</evidence>
<evidence type="ECO:0000256" key="1">
    <source>
        <dbReference type="ARBA" id="ARBA00001974"/>
    </source>
</evidence>